<dbReference type="SUPFAM" id="SSF52540">
    <property type="entry name" value="P-loop containing nucleoside triphosphate hydrolases"/>
    <property type="match status" value="1"/>
</dbReference>
<dbReference type="PANTHER" id="PTHR10513">
    <property type="entry name" value="DEOXYNUCLEOSIDE KINASE"/>
    <property type="match status" value="1"/>
</dbReference>
<dbReference type="InterPro" id="IPR050566">
    <property type="entry name" value="Deoxyribonucleoside_kinase"/>
</dbReference>
<evidence type="ECO:0000256" key="1">
    <source>
        <dbReference type="PIRSR" id="PIRSR000705-3"/>
    </source>
</evidence>
<dbReference type="Pfam" id="PF01712">
    <property type="entry name" value="dNK"/>
    <property type="match status" value="1"/>
</dbReference>
<accession>A0A4Y6PUN6</accession>
<organism evidence="3 4">
    <name type="scientific">Persicimonas caeni</name>
    <dbReference type="NCBI Taxonomy" id="2292766"/>
    <lineage>
        <taxon>Bacteria</taxon>
        <taxon>Deltaproteobacteria</taxon>
        <taxon>Bradymonadales</taxon>
        <taxon>Bradymonadaceae</taxon>
        <taxon>Persicimonas</taxon>
    </lineage>
</organism>
<dbReference type="OrthoDB" id="9776634at2"/>
<dbReference type="EMBL" id="CP041186">
    <property type="protein sequence ID" value="QDG51465.1"/>
    <property type="molecule type" value="Genomic_DNA"/>
</dbReference>
<feature type="domain" description="Deoxynucleoside kinase" evidence="2">
    <location>
        <begin position="12"/>
        <end position="203"/>
    </location>
</feature>
<sequence>MPDLTHEFPRYIVIEGPIGVGKTTLVNLLAERYRANTVLEIFEENPFLAKFYGDRDAYAFQTEMFFLLSRYKQQEQFSQRDLFSTLSVSDYLFVKCRLFASLTLSDHELSLYDRMYNILTEQVPTPDVVVHLHAPLEILHERINKRGRSYEQDMDLEYLDRLRGLYHNFFAHYEDTPLVEVDTADVHFAEEPDAVEELMDRIQRAYQASKAPPKAIEF</sequence>
<dbReference type="Proteomes" id="UP000315995">
    <property type="component" value="Chromosome"/>
</dbReference>
<keyword evidence="1" id="KW-0067">ATP-binding</keyword>
<dbReference type="GO" id="GO:0005524">
    <property type="term" value="F:ATP binding"/>
    <property type="evidence" value="ECO:0007669"/>
    <property type="project" value="UniProtKB-KW"/>
</dbReference>
<evidence type="ECO:0000313" key="4">
    <source>
        <dbReference type="Proteomes" id="UP000315995"/>
    </source>
</evidence>
<reference evidence="3 4" key="1">
    <citation type="submission" date="2019-06" db="EMBL/GenBank/DDBJ databases">
        <title>Persicimonas caeni gen. nov., sp. nov., a predatory bacterium isolated from solar saltern.</title>
        <authorList>
            <person name="Wang S."/>
        </authorList>
    </citation>
    <scope>NUCLEOTIDE SEQUENCE [LARGE SCALE GENOMIC DNA]</scope>
    <source>
        <strain evidence="3 4">YN101</strain>
    </source>
</reference>
<protein>
    <submittedName>
        <fullName evidence="3">Deoxynucleoside kinase</fullName>
    </submittedName>
</protein>
<feature type="binding site" evidence="1">
    <location>
        <begin position="142"/>
        <end position="146"/>
    </location>
    <ligand>
        <name>ATP</name>
        <dbReference type="ChEBI" id="CHEBI:30616"/>
    </ligand>
</feature>
<gene>
    <name evidence="3" type="ORF">FIV42_12130</name>
</gene>
<accession>A0A5B8Y9D5</accession>
<keyword evidence="1" id="KW-0547">Nucleotide-binding</keyword>
<dbReference type="RefSeq" id="WP_141197945.1">
    <property type="nucleotide sequence ID" value="NZ_CP041186.1"/>
</dbReference>
<dbReference type="CDD" id="cd01673">
    <property type="entry name" value="dNK"/>
    <property type="match status" value="1"/>
</dbReference>
<keyword evidence="3" id="KW-0418">Kinase</keyword>
<evidence type="ECO:0000313" key="3">
    <source>
        <dbReference type="EMBL" id="QDG51465.1"/>
    </source>
</evidence>
<dbReference type="PIRSF" id="PIRSF000705">
    <property type="entry name" value="DNK"/>
    <property type="match status" value="1"/>
</dbReference>
<dbReference type="InterPro" id="IPR027417">
    <property type="entry name" value="P-loop_NTPase"/>
</dbReference>
<proteinExistence type="predicted"/>
<dbReference type="Gene3D" id="3.40.50.300">
    <property type="entry name" value="P-loop containing nucleotide triphosphate hydrolases"/>
    <property type="match status" value="1"/>
</dbReference>
<name>A0A4Y6PUN6_PERCE</name>
<dbReference type="GO" id="GO:0005737">
    <property type="term" value="C:cytoplasm"/>
    <property type="evidence" value="ECO:0007669"/>
    <property type="project" value="TreeGrafter"/>
</dbReference>
<dbReference type="InterPro" id="IPR002624">
    <property type="entry name" value="DCK/DGK"/>
</dbReference>
<feature type="binding site" evidence="1">
    <location>
        <begin position="16"/>
        <end position="24"/>
    </location>
    <ligand>
        <name>ATP</name>
        <dbReference type="ChEBI" id="CHEBI:30616"/>
    </ligand>
</feature>
<dbReference type="GO" id="GO:0019136">
    <property type="term" value="F:deoxynucleoside kinase activity"/>
    <property type="evidence" value="ECO:0007669"/>
    <property type="project" value="InterPro"/>
</dbReference>
<dbReference type="InterPro" id="IPR031314">
    <property type="entry name" value="DNK_dom"/>
</dbReference>
<keyword evidence="4" id="KW-1185">Reference proteome</keyword>
<evidence type="ECO:0000259" key="2">
    <source>
        <dbReference type="Pfam" id="PF01712"/>
    </source>
</evidence>
<dbReference type="PANTHER" id="PTHR10513:SF46">
    <property type="entry name" value="DEOXYGUANOSINE KINASE"/>
    <property type="match status" value="1"/>
</dbReference>
<dbReference type="AlphaFoldDB" id="A0A4Y6PUN6"/>
<keyword evidence="3" id="KW-0808">Transferase</keyword>